<evidence type="ECO:0000256" key="1">
    <source>
        <dbReference type="SAM" id="MobiDB-lite"/>
    </source>
</evidence>
<keyword evidence="2" id="KW-0472">Membrane</keyword>
<evidence type="ECO:0000313" key="4">
    <source>
        <dbReference type="Proteomes" id="UP000198935"/>
    </source>
</evidence>
<reference evidence="4" key="1">
    <citation type="submission" date="2016-10" db="EMBL/GenBank/DDBJ databases">
        <authorList>
            <person name="Varghese N."/>
            <person name="Submissions S."/>
        </authorList>
    </citation>
    <scope>NUCLEOTIDE SEQUENCE [LARGE SCALE GENOMIC DNA]</scope>
    <source>
        <strain evidence="4">SP</strain>
    </source>
</reference>
<protein>
    <submittedName>
        <fullName evidence="3">Stage II sporulation protein B</fullName>
    </submittedName>
</protein>
<dbReference type="OrthoDB" id="2964557at2"/>
<name>A0A1H3PSY6_9BACI</name>
<sequence>MRKKRSVSIRLNGKEKTYREQVSPLHHKKPHQKTEAHQDELAAAGEPVIEAWFEKNETGEANRGFSKKIVDFGAEQKKKSSRALPFWDDGRRDKAPKLPPYKRKKRGQSRFSTNIFFNPIFLSVVAAMIVGGAFGMVLLHIFTGDNTGASGGEPGQGSLIVGDSLSAPPEENAVAMVEIPSLSLEVVQGGAFSTPERGKEEADMYRKNGYPAVLTGTGELTYLFIGVSSTRELAKTVGEIYEENGVEPYVKTYAVDGNGGQVAEYWQGFLEKGISWLEKAAYISSQDIAGQTLATAEMDEMFQAGKEWKAAFSELEEKAGDKELELAQTWLDHGKLASEGYASTAASSDFAWEVQGDVLKALIDYEILIENLMKNK</sequence>
<accession>A0A1H3PSY6</accession>
<feature type="region of interest" description="Disordered" evidence="1">
    <location>
        <begin position="81"/>
        <end position="106"/>
    </location>
</feature>
<keyword evidence="2" id="KW-0812">Transmembrane</keyword>
<dbReference type="AlphaFoldDB" id="A0A1H3PSY6"/>
<proteinExistence type="predicted"/>
<gene>
    <name evidence="3" type="ORF">SAMN05421736_105187</name>
</gene>
<evidence type="ECO:0000313" key="3">
    <source>
        <dbReference type="EMBL" id="SDZ04068.1"/>
    </source>
</evidence>
<evidence type="ECO:0000256" key="2">
    <source>
        <dbReference type="SAM" id="Phobius"/>
    </source>
</evidence>
<keyword evidence="2" id="KW-1133">Transmembrane helix</keyword>
<feature type="transmembrane region" description="Helical" evidence="2">
    <location>
        <begin position="115"/>
        <end position="142"/>
    </location>
</feature>
<keyword evidence="4" id="KW-1185">Reference proteome</keyword>
<organism evidence="3 4">
    <name type="scientific">Evansella caseinilytica</name>
    <dbReference type="NCBI Taxonomy" id="1503961"/>
    <lineage>
        <taxon>Bacteria</taxon>
        <taxon>Bacillati</taxon>
        <taxon>Bacillota</taxon>
        <taxon>Bacilli</taxon>
        <taxon>Bacillales</taxon>
        <taxon>Bacillaceae</taxon>
        <taxon>Evansella</taxon>
    </lineage>
</organism>
<feature type="region of interest" description="Disordered" evidence="1">
    <location>
        <begin position="1"/>
        <end position="39"/>
    </location>
</feature>
<dbReference type="STRING" id="1503961.SAMN05421736_105187"/>
<dbReference type="EMBL" id="FNPI01000005">
    <property type="protein sequence ID" value="SDZ04068.1"/>
    <property type="molecule type" value="Genomic_DNA"/>
</dbReference>
<dbReference type="Proteomes" id="UP000198935">
    <property type="component" value="Unassembled WGS sequence"/>
</dbReference>